<feature type="domain" description="Peptidase C19 ubiquitin carboxyl-terminal hydrolase" evidence="3">
    <location>
        <begin position="2"/>
        <end position="141"/>
    </location>
</feature>
<dbReference type="Gene3D" id="3.90.70.10">
    <property type="entry name" value="Cysteine proteinases"/>
    <property type="match status" value="1"/>
</dbReference>
<dbReference type="SUPFAM" id="SSF54001">
    <property type="entry name" value="Cysteine proteinases"/>
    <property type="match status" value="1"/>
</dbReference>
<keyword evidence="4" id="KW-1185">Reference proteome</keyword>
<evidence type="ECO:0000313" key="5">
    <source>
        <dbReference type="WBParaSite" id="Minc3s01129g20999"/>
    </source>
</evidence>
<sequence>MLLNKLAEDTNKNNYPENVYNASLETLTTAASDYFARKRRNMCSSVNDIFRIDIDLNVSIDDNNTDLKSCLESYFQILQTDECQRCGNKNAPALTYLWRLPEVLIIHLGRGKPDGTKNNRFIDFPMQNLDMTTYLHPNSPDLIEKENSINTMNSIPGTFHLEDQKSRNMGLEFIQRHGNYRFKFRRIKE</sequence>
<dbReference type="AlphaFoldDB" id="A0A914M3A6"/>
<dbReference type="WBParaSite" id="Minc3s01129g20999">
    <property type="protein sequence ID" value="Minc3s01129g20999"/>
    <property type="gene ID" value="Minc3s01129g20999"/>
</dbReference>
<dbReference type="GO" id="GO:0016579">
    <property type="term" value="P:protein deubiquitination"/>
    <property type="evidence" value="ECO:0007669"/>
    <property type="project" value="InterPro"/>
</dbReference>
<evidence type="ECO:0000259" key="3">
    <source>
        <dbReference type="Pfam" id="PF00443"/>
    </source>
</evidence>
<reference evidence="5" key="1">
    <citation type="submission" date="2022-11" db="UniProtKB">
        <authorList>
            <consortium name="WormBaseParasite"/>
        </authorList>
    </citation>
    <scope>IDENTIFICATION</scope>
</reference>
<dbReference type="Proteomes" id="UP000887563">
    <property type="component" value="Unplaced"/>
</dbReference>
<dbReference type="PANTHER" id="PTHR21646">
    <property type="entry name" value="UBIQUITIN CARBOXYL-TERMINAL HYDROLASE"/>
    <property type="match status" value="1"/>
</dbReference>
<comment type="catalytic activity">
    <reaction evidence="1">
        <text>Thiol-dependent hydrolysis of ester, thioester, amide, peptide and isopeptide bonds formed by the C-terminal Gly of ubiquitin (a 76-residue protein attached to proteins as an intracellular targeting signal).</text>
        <dbReference type="EC" id="3.4.19.12"/>
    </reaction>
</comment>
<dbReference type="GO" id="GO:0004843">
    <property type="term" value="F:cysteine-type deubiquitinase activity"/>
    <property type="evidence" value="ECO:0007669"/>
    <property type="project" value="UniProtKB-EC"/>
</dbReference>
<accession>A0A914M3A6</accession>
<dbReference type="InterPro" id="IPR001394">
    <property type="entry name" value="Peptidase_C19_UCH"/>
</dbReference>
<dbReference type="PANTHER" id="PTHR21646:SF46">
    <property type="entry name" value="UBIQUITIN CARBOXYL-TERMINAL HYDROLASE"/>
    <property type="match status" value="1"/>
</dbReference>
<name>A0A914M3A6_MELIC</name>
<evidence type="ECO:0000256" key="2">
    <source>
        <dbReference type="ARBA" id="ARBA00012759"/>
    </source>
</evidence>
<protein>
    <recommendedName>
        <fullName evidence="2">ubiquitinyl hydrolase 1</fullName>
        <ecNumber evidence="2">3.4.19.12</ecNumber>
    </recommendedName>
</protein>
<dbReference type="EC" id="3.4.19.12" evidence="2"/>
<dbReference type="InterPro" id="IPR038765">
    <property type="entry name" value="Papain-like_cys_pep_sf"/>
</dbReference>
<dbReference type="InterPro" id="IPR050185">
    <property type="entry name" value="Ub_carboxyl-term_hydrolase"/>
</dbReference>
<dbReference type="CDD" id="cd02257">
    <property type="entry name" value="Peptidase_C19"/>
    <property type="match status" value="1"/>
</dbReference>
<evidence type="ECO:0000256" key="1">
    <source>
        <dbReference type="ARBA" id="ARBA00000707"/>
    </source>
</evidence>
<proteinExistence type="predicted"/>
<dbReference type="Pfam" id="PF00443">
    <property type="entry name" value="UCH"/>
    <property type="match status" value="1"/>
</dbReference>
<organism evidence="4 5">
    <name type="scientific">Meloidogyne incognita</name>
    <name type="common">Southern root-knot nematode worm</name>
    <name type="synonym">Oxyuris incognita</name>
    <dbReference type="NCBI Taxonomy" id="6306"/>
    <lineage>
        <taxon>Eukaryota</taxon>
        <taxon>Metazoa</taxon>
        <taxon>Ecdysozoa</taxon>
        <taxon>Nematoda</taxon>
        <taxon>Chromadorea</taxon>
        <taxon>Rhabditida</taxon>
        <taxon>Tylenchina</taxon>
        <taxon>Tylenchomorpha</taxon>
        <taxon>Tylenchoidea</taxon>
        <taxon>Meloidogynidae</taxon>
        <taxon>Meloidogyninae</taxon>
        <taxon>Meloidogyne</taxon>
        <taxon>Meloidogyne incognita group</taxon>
    </lineage>
</organism>
<evidence type="ECO:0000313" key="4">
    <source>
        <dbReference type="Proteomes" id="UP000887563"/>
    </source>
</evidence>